<dbReference type="EMBL" id="JAFBDQ010000006">
    <property type="protein sequence ID" value="MBM7556725.1"/>
    <property type="molecule type" value="Genomic_DNA"/>
</dbReference>
<accession>A0A938XWS8</accession>
<proteinExistence type="predicted"/>
<evidence type="ECO:0000313" key="1">
    <source>
        <dbReference type="EMBL" id="MBM7556725.1"/>
    </source>
</evidence>
<evidence type="ECO:0000313" key="2">
    <source>
        <dbReference type="Proteomes" id="UP000774000"/>
    </source>
</evidence>
<dbReference type="InterPro" id="IPR027417">
    <property type="entry name" value="P-loop_NTPase"/>
</dbReference>
<dbReference type="Proteomes" id="UP000774000">
    <property type="component" value="Unassembled WGS sequence"/>
</dbReference>
<name>A0A938XWS8_9FIRM</name>
<sequence length="205" mass="23860">MNDETYQEIIHDLKAQKKIEQGRQNIKPLAKKYAQKRAASFILDKVQRRFINKVQSEMLAPASDILANLTQGEYQEIMPHNNLNKVDFKLKTEDDLRAETIVDLSRGTYEQLFLAVRMSRIAEIETNLPVVLDDSLVNFDLFHQQQVIIELEKSAQNQQIFILTCHPQLIELLQEQSNKVQYWQLEEGHFNLTTADELIDHLSLV</sequence>
<reference evidence="1" key="1">
    <citation type="submission" date="2021-01" db="EMBL/GenBank/DDBJ databases">
        <title>Genomic Encyclopedia of Type Strains, Phase IV (KMG-IV): sequencing the most valuable type-strain genomes for metagenomic binning, comparative biology and taxonomic classification.</title>
        <authorList>
            <person name="Goeker M."/>
        </authorList>
    </citation>
    <scope>NUCLEOTIDE SEQUENCE</scope>
    <source>
        <strain evidence="1">DSM 23230</strain>
    </source>
</reference>
<organism evidence="1 2">
    <name type="scientific">Halanaerobacter jeridensis</name>
    <dbReference type="NCBI Taxonomy" id="706427"/>
    <lineage>
        <taxon>Bacteria</taxon>
        <taxon>Bacillati</taxon>
        <taxon>Bacillota</taxon>
        <taxon>Clostridia</taxon>
        <taxon>Halanaerobiales</taxon>
        <taxon>Halobacteroidaceae</taxon>
        <taxon>Halanaerobacter</taxon>
    </lineage>
</organism>
<comment type="caution">
    <text evidence="1">The sequence shown here is derived from an EMBL/GenBank/DDBJ whole genome shotgun (WGS) entry which is preliminary data.</text>
</comment>
<gene>
    <name evidence="1" type="ORF">JOC47_001576</name>
</gene>
<dbReference type="PANTHER" id="PTHR41259:SF1">
    <property type="entry name" value="DOUBLE-STRAND BREAK REPAIR RAD50 ATPASE, PUTATIVE-RELATED"/>
    <property type="match status" value="1"/>
</dbReference>
<protein>
    <submittedName>
        <fullName evidence="1">Uncharacterized protein YhaN</fullName>
    </submittedName>
</protein>
<dbReference type="RefSeq" id="WP_204701493.1">
    <property type="nucleotide sequence ID" value="NZ_JAFBDQ010000006.1"/>
</dbReference>
<dbReference type="SUPFAM" id="SSF52540">
    <property type="entry name" value="P-loop containing nucleoside triphosphate hydrolases"/>
    <property type="match status" value="1"/>
</dbReference>
<dbReference type="Gene3D" id="3.40.50.300">
    <property type="entry name" value="P-loop containing nucleotide triphosphate hydrolases"/>
    <property type="match status" value="1"/>
</dbReference>
<dbReference type="AlphaFoldDB" id="A0A938XWS8"/>
<keyword evidence="2" id="KW-1185">Reference proteome</keyword>
<dbReference type="PANTHER" id="PTHR41259">
    <property type="entry name" value="DOUBLE-STRAND BREAK REPAIR RAD50 ATPASE, PUTATIVE-RELATED"/>
    <property type="match status" value="1"/>
</dbReference>